<name>G7VCU5_9CREN</name>
<accession>G7VCU5</accession>
<evidence type="ECO:0000313" key="1">
    <source>
        <dbReference type="EMBL" id="AET32634.1"/>
    </source>
</evidence>
<protein>
    <submittedName>
        <fullName evidence="1">Uncharacterized protein</fullName>
    </submittedName>
</protein>
<dbReference type="eggNOG" id="arCOG05608">
    <property type="taxonomic scope" value="Archaea"/>
</dbReference>
<keyword evidence="2" id="KW-1185">Reference proteome</keyword>
<dbReference type="STRING" id="1104324.P186_1203"/>
<gene>
    <name evidence="1" type="ORF">P186_1203</name>
</gene>
<dbReference type="HOGENOM" id="CLU_1182916_0_0_2"/>
<evidence type="ECO:0000313" key="2">
    <source>
        <dbReference type="Proteomes" id="UP000005867"/>
    </source>
</evidence>
<dbReference type="SUPFAM" id="SSF52540">
    <property type="entry name" value="P-loop containing nucleoside triphosphate hydrolases"/>
    <property type="match status" value="1"/>
</dbReference>
<reference evidence="1 2" key="1">
    <citation type="journal article" date="2012" name="J. Bacteriol.">
        <title>Complete genome sequence of strain 1860, a crenarchaeon of the genus pyrobaculum able to grow with various electron acceptors.</title>
        <authorList>
            <person name="Mardanov A.V."/>
            <person name="Gumerov V.M."/>
            <person name="Slobodkina G.B."/>
            <person name="Beletsky A.V."/>
            <person name="Bonch-Osmolovskaya E.A."/>
            <person name="Ravin N.V."/>
            <person name="Skryabin K.G."/>
        </authorList>
    </citation>
    <scope>NUCLEOTIDE SEQUENCE [LARGE SCALE GENOMIC DNA]</scope>
    <source>
        <strain evidence="1 2">1860</strain>
    </source>
</reference>
<organism evidence="1 2">
    <name type="scientific">Pyrobaculum ferrireducens</name>
    <dbReference type="NCBI Taxonomy" id="1104324"/>
    <lineage>
        <taxon>Archaea</taxon>
        <taxon>Thermoproteota</taxon>
        <taxon>Thermoprotei</taxon>
        <taxon>Thermoproteales</taxon>
        <taxon>Thermoproteaceae</taxon>
        <taxon>Pyrobaculum</taxon>
    </lineage>
</organism>
<proteinExistence type="predicted"/>
<dbReference type="BioCyc" id="PSP1104324:GJSN-1173-MONOMER"/>
<dbReference type="GeneID" id="11595456"/>
<dbReference type="InterPro" id="IPR027417">
    <property type="entry name" value="P-loop_NTPase"/>
</dbReference>
<dbReference type="AlphaFoldDB" id="G7VCU5"/>
<sequence length="234" mass="26666">MRQVKVVLVSSLDGGVGKTTIATVLGVKKGLSLLVDMDWEKSDLSQLFRVPRKAGWLAPFLRGELPYVHRVSPMLYVMPGYEAYEIYQRMGEDVVGDFVEAMLEWVEHLPKFVTKLRLPVDTVFIDSTAALRLEVLSRLQQMGVYNIFIADRRLIARISDVKAEQYRRYMAYSSLVAVNLLERDELKMARKITPIAVKRVAIGEYYGEAVANDVLRDRDNRKAVDQILARIKTA</sequence>
<dbReference type="EMBL" id="CP003098">
    <property type="protein sequence ID" value="AET32634.1"/>
    <property type="molecule type" value="Genomic_DNA"/>
</dbReference>
<dbReference type="OrthoDB" id="26046at2157"/>
<dbReference type="KEGG" id="pyr:P186_1203"/>
<dbReference type="Gene3D" id="3.40.50.300">
    <property type="entry name" value="P-loop containing nucleotide triphosphate hydrolases"/>
    <property type="match status" value="1"/>
</dbReference>
<dbReference type="RefSeq" id="WP_014288462.1">
    <property type="nucleotide sequence ID" value="NC_016645.1"/>
</dbReference>
<dbReference type="Proteomes" id="UP000005867">
    <property type="component" value="Chromosome"/>
</dbReference>